<keyword evidence="5" id="KW-1185">Reference proteome</keyword>
<keyword evidence="3" id="KW-0472">Membrane</keyword>
<reference evidence="4 5" key="1">
    <citation type="submission" date="2018-08" db="EMBL/GenBank/DDBJ databases">
        <title>Murine metabolic-syndrome-specific gut microbial biobank.</title>
        <authorList>
            <person name="Liu C."/>
        </authorList>
    </citation>
    <scope>NUCLEOTIDE SEQUENCE [LARGE SCALE GENOMIC DNA]</scope>
    <source>
        <strain evidence="4 5">28</strain>
    </source>
</reference>
<proteinExistence type="predicted"/>
<dbReference type="InterPro" id="IPR009825">
    <property type="entry name" value="ECF_substrate-spec-like"/>
</dbReference>
<dbReference type="Pfam" id="PF07155">
    <property type="entry name" value="ECF-ribofla_trS"/>
    <property type="match status" value="1"/>
</dbReference>
<evidence type="ECO:0000313" key="4">
    <source>
        <dbReference type="EMBL" id="NBH62618.1"/>
    </source>
</evidence>
<evidence type="ECO:0000256" key="1">
    <source>
        <dbReference type="ARBA" id="ARBA00022692"/>
    </source>
</evidence>
<organism evidence="4 5">
    <name type="scientific">Anaerotruncus colihominis</name>
    <dbReference type="NCBI Taxonomy" id="169435"/>
    <lineage>
        <taxon>Bacteria</taxon>
        <taxon>Bacillati</taxon>
        <taxon>Bacillota</taxon>
        <taxon>Clostridia</taxon>
        <taxon>Eubacteriales</taxon>
        <taxon>Oscillospiraceae</taxon>
        <taxon>Anaerotruncus</taxon>
    </lineage>
</organism>
<keyword evidence="1 3" id="KW-0812">Transmembrane</keyword>
<feature type="transmembrane region" description="Helical" evidence="3">
    <location>
        <begin position="104"/>
        <end position="128"/>
    </location>
</feature>
<sequence>MEDKKTKTLVMTALMAAIVFVATYLIKIPNPATGGYSHMGDCMIFLAVLMLGRKNGAIAAALGGALSDLLAGAAVWVLPTLVIKYIMAYIMGTVIKSNPQAHKLQLAGSIIGGIFQIIAYTLVKIVMLGMAPAVASIPNVTIQTTVGVVIFMVLSGVLSGRIVNLTERGDVAK</sequence>
<keyword evidence="2 3" id="KW-1133">Transmembrane helix</keyword>
<dbReference type="GO" id="GO:0016020">
    <property type="term" value="C:membrane"/>
    <property type="evidence" value="ECO:0007669"/>
    <property type="project" value="InterPro"/>
</dbReference>
<accession>A0A845QRH7</accession>
<dbReference type="EMBL" id="QXWK01000029">
    <property type="protein sequence ID" value="NBH62618.1"/>
    <property type="molecule type" value="Genomic_DNA"/>
</dbReference>
<dbReference type="PANTHER" id="PTHR37815">
    <property type="entry name" value="UPF0397 PROTEIN BC_2624-RELATED"/>
    <property type="match status" value="1"/>
</dbReference>
<protein>
    <submittedName>
        <fullName evidence="4">ECF transporter S component</fullName>
    </submittedName>
</protein>
<feature type="transmembrane region" description="Helical" evidence="3">
    <location>
        <begin position="140"/>
        <end position="158"/>
    </location>
</feature>
<dbReference type="AlphaFoldDB" id="A0A845QRH7"/>
<evidence type="ECO:0000256" key="3">
    <source>
        <dbReference type="SAM" id="Phobius"/>
    </source>
</evidence>
<evidence type="ECO:0000313" key="5">
    <source>
        <dbReference type="Proteomes" id="UP000446866"/>
    </source>
</evidence>
<dbReference type="Gene3D" id="1.10.1760.20">
    <property type="match status" value="1"/>
</dbReference>
<feature type="transmembrane region" description="Helical" evidence="3">
    <location>
        <begin position="6"/>
        <end position="26"/>
    </location>
</feature>
<name>A0A845QRH7_9FIRM</name>
<dbReference type="PANTHER" id="PTHR37815:SF3">
    <property type="entry name" value="UPF0397 PROTEIN SPR0429"/>
    <property type="match status" value="1"/>
</dbReference>
<dbReference type="RefSeq" id="WP_160202904.1">
    <property type="nucleotide sequence ID" value="NZ_QXWK01000029.1"/>
</dbReference>
<gene>
    <name evidence="4" type="ORF">D0435_13260</name>
</gene>
<comment type="caution">
    <text evidence="4">The sequence shown here is derived from an EMBL/GenBank/DDBJ whole genome shotgun (WGS) entry which is preliminary data.</text>
</comment>
<evidence type="ECO:0000256" key="2">
    <source>
        <dbReference type="ARBA" id="ARBA00022989"/>
    </source>
</evidence>
<dbReference type="Proteomes" id="UP000446866">
    <property type="component" value="Unassembled WGS sequence"/>
</dbReference>